<gene>
    <name evidence="2" type="ORF">Tco_0702902</name>
</gene>
<dbReference type="EMBL" id="BQNB010009906">
    <property type="protein sequence ID" value="GJS70061.1"/>
    <property type="molecule type" value="Genomic_DNA"/>
</dbReference>
<evidence type="ECO:0000256" key="1">
    <source>
        <dbReference type="SAM" id="MobiDB-lite"/>
    </source>
</evidence>
<sequence>MNTPTRDLQKSYVDKRRKPIEFSVGDHVLLKVSPWKVPLDEIRDDDRLNFMEEPVEIMEREFQKLKQSRIAIVKVRWNSKREPKFTWKHKDHMKLKRWVFDENGKVNVWGYFHRTKFLRNLRKSSGSLLLEHIRGGTGYAKACFYGDASECSGHHNGKTVTPDKTQDKSSENTFPKPAGSPKRNQHQVAVISNSAA</sequence>
<proteinExistence type="predicted"/>
<dbReference type="Proteomes" id="UP001151760">
    <property type="component" value="Unassembled WGS sequence"/>
</dbReference>
<protein>
    <recommendedName>
        <fullName evidence="4">Reverse transcriptase domain-containing protein</fullName>
    </recommendedName>
</protein>
<accession>A0ABQ4XXW4</accession>
<organism evidence="2 3">
    <name type="scientific">Tanacetum coccineum</name>
    <dbReference type="NCBI Taxonomy" id="301880"/>
    <lineage>
        <taxon>Eukaryota</taxon>
        <taxon>Viridiplantae</taxon>
        <taxon>Streptophyta</taxon>
        <taxon>Embryophyta</taxon>
        <taxon>Tracheophyta</taxon>
        <taxon>Spermatophyta</taxon>
        <taxon>Magnoliopsida</taxon>
        <taxon>eudicotyledons</taxon>
        <taxon>Gunneridae</taxon>
        <taxon>Pentapetalae</taxon>
        <taxon>asterids</taxon>
        <taxon>campanulids</taxon>
        <taxon>Asterales</taxon>
        <taxon>Asteraceae</taxon>
        <taxon>Asteroideae</taxon>
        <taxon>Anthemideae</taxon>
        <taxon>Anthemidinae</taxon>
        <taxon>Tanacetum</taxon>
    </lineage>
</organism>
<keyword evidence="3" id="KW-1185">Reference proteome</keyword>
<evidence type="ECO:0000313" key="3">
    <source>
        <dbReference type="Proteomes" id="UP001151760"/>
    </source>
</evidence>
<evidence type="ECO:0000313" key="2">
    <source>
        <dbReference type="EMBL" id="GJS70061.1"/>
    </source>
</evidence>
<feature type="region of interest" description="Disordered" evidence="1">
    <location>
        <begin position="154"/>
        <end position="196"/>
    </location>
</feature>
<evidence type="ECO:0008006" key="4">
    <source>
        <dbReference type="Google" id="ProtNLM"/>
    </source>
</evidence>
<name>A0ABQ4XXW4_9ASTR</name>
<reference evidence="2" key="1">
    <citation type="journal article" date="2022" name="Int. J. Mol. Sci.">
        <title>Draft Genome of Tanacetum Coccineum: Genomic Comparison of Closely Related Tanacetum-Family Plants.</title>
        <authorList>
            <person name="Yamashiro T."/>
            <person name="Shiraishi A."/>
            <person name="Nakayama K."/>
            <person name="Satake H."/>
        </authorList>
    </citation>
    <scope>NUCLEOTIDE SEQUENCE</scope>
</reference>
<reference evidence="2" key="2">
    <citation type="submission" date="2022-01" db="EMBL/GenBank/DDBJ databases">
        <authorList>
            <person name="Yamashiro T."/>
            <person name="Shiraishi A."/>
            <person name="Satake H."/>
            <person name="Nakayama K."/>
        </authorList>
    </citation>
    <scope>NUCLEOTIDE SEQUENCE</scope>
</reference>
<feature type="compositionally biased region" description="Polar residues" evidence="1">
    <location>
        <begin position="186"/>
        <end position="196"/>
    </location>
</feature>
<comment type="caution">
    <text evidence="2">The sequence shown here is derived from an EMBL/GenBank/DDBJ whole genome shotgun (WGS) entry which is preliminary data.</text>
</comment>